<dbReference type="Proteomes" id="UP000185728">
    <property type="component" value="Unassembled WGS sequence"/>
</dbReference>
<evidence type="ECO:0000313" key="2">
    <source>
        <dbReference type="EMBL" id="SIS64170.1"/>
    </source>
</evidence>
<sequence>MKPFDKKNPFKTPEGYFEKFDERLFEKLSEKRSGIPETEGFKLPEGYFDTLGNKLQQKLNEEESGKVTPLKSYKKYYYAIAAAAAVLVVALVLNLNKTNEVDFDDLAQADIEYYFDQNELDLSSYEIAEVVPISELEITDMFESSFSEDYVIDYLDENTDYIDELNLEYDE</sequence>
<dbReference type="EMBL" id="FTOB01000003">
    <property type="protein sequence ID" value="SIS64170.1"/>
    <property type="molecule type" value="Genomic_DNA"/>
</dbReference>
<evidence type="ECO:0000313" key="3">
    <source>
        <dbReference type="Proteomes" id="UP000185728"/>
    </source>
</evidence>
<dbReference type="RefSeq" id="WP_076454913.1">
    <property type="nucleotide sequence ID" value="NZ_FTOB01000003.1"/>
</dbReference>
<feature type="transmembrane region" description="Helical" evidence="1">
    <location>
        <begin position="76"/>
        <end position="95"/>
    </location>
</feature>
<accession>A0ABY1KQ57</accession>
<gene>
    <name evidence="2" type="ORF">SAMN05421766_10387</name>
</gene>
<keyword evidence="1" id="KW-1133">Transmembrane helix</keyword>
<evidence type="ECO:0000256" key="1">
    <source>
        <dbReference type="SAM" id="Phobius"/>
    </source>
</evidence>
<organism evidence="2 3">
    <name type="scientific">Zobellia uliginosa</name>
    <dbReference type="NCBI Taxonomy" id="143224"/>
    <lineage>
        <taxon>Bacteria</taxon>
        <taxon>Pseudomonadati</taxon>
        <taxon>Bacteroidota</taxon>
        <taxon>Flavobacteriia</taxon>
        <taxon>Flavobacteriales</taxon>
        <taxon>Flavobacteriaceae</taxon>
        <taxon>Zobellia</taxon>
    </lineage>
</organism>
<proteinExistence type="predicted"/>
<keyword evidence="3" id="KW-1185">Reference proteome</keyword>
<comment type="caution">
    <text evidence="2">The sequence shown here is derived from an EMBL/GenBank/DDBJ whole genome shotgun (WGS) entry which is preliminary data.</text>
</comment>
<reference evidence="2 3" key="1">
    <citation type="submission" date="2017-01" db="EMBL/GenBank/DDBJ databases">
        <authorList>
            <person name="Varghese N."/>
            <person name="Submissions S."/>
        </authorList>
    </citation>
    <scope>NUCLEOTIDE SEQUENCE [LARGE SCALE GENOMIC DNA]</scope>
    <source>
        <strain evidence="2 3">DSM 2061</strain>
    </source>
</reference>
<keyword evidence="1" id="KW-0472">Membrane</keyword>
<keyword evidence="1" id="KW-0812">Transmembrane</keyword>
<protein>
    <submittedName>
        <fullName evidence="2">Uncharacterized protein</fullName>
    </submittedName>
</protein>
<name>A0ABY1KQ57_9FLAO</name>